<protein>
    <recommendedName>
        <fullName evidence="4">Eukaryotic peptide chain release factor subunit 1</fullName>
    </recommendedName>
</protein>
<dbReference type="EMBL" id="KV784353">
    <property type="protein sequence ID" value="OEU23257.1"/>
    <property type="molecule type" value="Genomic_DNA"/>
</dbReference>
<dbReference type="FunFam" id="3.30.1330.30:FF:000008">
    <property type="entry name" value="Protein pelota homolog"/>
    <property type="match status" value="1"/>
</dbReference>
<evidence type="ECO:0000256" key="7">
    <source>
        <dbReference type="SAM" id="MobiDB-lite"/>
    </source>
</evidence>
<dbReference type="InterPro" id="IPR005140">
    <property type="entry name" value="eRF1_Pelota-like_N"/>
</dbReference>
<sequence>MKILKKNISFKDGSGSIMLRPETTEDLWHTYNLLRHDDLVRCTTVRKIVKESNNVTGSSTSSKKRMMLTIRIKKIDFDSESEEVRISGVVESENTNGVRLGSHHTLKIKPYTNYTLEKLCWDQIYLEIIDDACNPTLNSEIAAIVMHMGLAHVCLITGSLTVTKARIETNIPKKRTGSSNNAKAIKKFFEAVYQALLRHIDFNKIKVIMIGSPGYVKDDFFIYLKEESVRRDDRQLMDNKQKFVLVKASNGHKYAIEDIFSDPSIMKRCEDTKVAKEVLILQKFMRMMDTNPDKAYYGYNHVVSASKQLAIDSLLVTDELFRCSSSIQIRKQYIDLVDDVRANGGTVYIFSSMHISGQQLQLVSGVAAILRYPLPDLDELELQAEEYENDNQDNNDNDEDEAYDYDYDNGGYDSNDSSIDEDEENLARAKEDLEMMNFNVDDEIKNLARVKEEKDDMEMMALANAMADFHEQNE</sequence>
<dbReference type="InterPro" id="IPR042226">
    <property type="entry name" value="eFR1_2_sf"/>
</dbReference>
<dbReference type="OrthoDB" id="10249111at2759"/>
<feature type="compositionally biased region" description="Acidic residues" evidence="7">
    <location>
        <begin position="387"/>
        <end position="407"/>
    </location>
</feature>
<name>A0A1E7FYN5_9STRA</name>
<evidence type="ECO:0000259" key="8">
    <source>
        <dbReference type="SMART" id="SM01194"/>
    </source>
</evidence>
<dbReference type="GO" id="GO:0005737">
    <property type="term" value="C:cytoplasm"/>
    <property type="evidence" value="ECO:0007669"/>
    <property type="project" value="UniProtKB-SubCell"/>
</dbReference>
<evidence type="ECO:0000313" key="10">
    <source>
        <dbReference type="Proteomes" id="UP000095751"/>
    </source>
</evidence>
<comment type="cofactor">
    <cofactor evidence="1">
        <name>a divalent metal cation</name>
        <dbReference type="ChEBI" id="CHEBI:60240"/>
    </cofactor>
</comment>
<dbReference type="PANTHER" id="PTHR10853:SF0">
    <property type="entry name" value="PROTEIN PELOTA HOMOLOG"/>
    <property type="match status" value="1"/>
</dbReference>
<feature type="compositionally biased region" description="Low complexity" evidence="7">
    <location>
        <begin position="408"/>
        <end position="417"/>
    </location>
</feature>
<gene>
    <name evidence="9" type="ORF">FRACYDRAFT_259341</name>
</gene>
<dbReference type="InterPro" id="IPR005141">
    <property type="entry name" value="eRF1_2"/>
</dbReference>
<dbReference type="PANTHER" id="PTHR10853">
    <property type="entry name" value="PELOTA"/>
    <property type="match status" value="1"/>
</dbReference>
<dbReference type="NCBIfam" id="TIGR00111">
    <property type="entry name" value="pelota"/>
    <property type="match status" value="1"/>
</dbReference>
<dbReference type="GO" id="GO:0070481">
    <property type="term" value="P:nuclear-transcribed mRNA catabolic process, non-stop decay"/>
    <property type="evidence" value="ECO:0007669"/>
    <property type="project" value="InterPro"/>
</dbReference>
<comment type="similarity">
    <text evidence="3">Belongs to the eukaryotic release factor 1 family. Pelota subfamily.</text>
</comment>
<proteinExistence type="inferred from homology"/>
<evidence type="ECO:0000256" key="3">
    <source>
        <dbReference type="ARBA" id="ARBA00009504"/>
    </source>
</evidence>
<dbReference type="FunCoup" id="A0A1E7FYN5">
    <property type="interactions" value="158"/>
</dbReference>
<feature type="domain" description="eRF1/Pelota-like N-terminal" evidence="8">
    <location>
        <begin position="1"/>
        <end position="134"/>
    </location>
</feature>
<dbReference type="Pfam" id="PF03465">
    <property type="entry name" value="eRF1_3"/>
    <property type="match status" value="1"/>
</dbReference>
<dbReference type="SUPFAM" id="SSF159065">
    <property type="entry name" value="Dom34/Pelota N-terminal domain-like"/>
    <property type="match status" value="1"/>
</dbReference>
<comment type="subcellular location">
    <subcellularLocation>
        <location evidence="2">Cytoplasm</location>
    </subcellularLocation>
</comment>
<keyword evidence="6" id="KW-0479">Metal-binding</keyword>
<dbReference type="Gene3D" id="3.30.420.60">
    <property type="entry name" value="eRF1 domain 2"/>
    <property type="match status" value="1"/>
</dbReference>
<dbReference type="InterPro" id="IPR004405">
    <property type="entry name" value="TF_pelota"/>
</dbReference>
<keyword evidence="5" id="KW-0963">Cytoplasm</keyword>
<dbReference type="InterPro" id="IPR029064">
    <property type="entry name" value="Ribosomal_eL30-like_sf"/>
</dbReference>
<dbReference type="KEGG" id="fcy:FRACYDRAFT_259341"/>
<feature type="region of interest" description="Disordered" evidence="7">
    <location>
        <begin position="387"/>
        <end position="423"/>
    </location>
</feature>
<dbReference type="SUPFAM" id="SSF55315">
    <property type="entry name" value="L30e-like"/>
    <property type="match status" value="1"/>
</dbReference>
<dbReference type="Pfam" id="PF03464">
    <property type="entry name" value="eRF1_2"/>
    <property type="match status" value="1"/>
</dbReference>
<dbReference type="GO" id="GO:0071025">
    <property type="term" value="P:RNA surveillance"/>
    <property type="evidence" value="ECO:0007669"/>
    <property type="project" value="InterPro"/>
</dbReference>
<dbReference type="Proteomes" id="UP000095751">
    <property type="component" value="Unassembled WGS sequence"/>
</dbReference>
<dbReference type="GO" id="GO:0046872">
    <property type="term" value="F:metal ion binding"/>
    <property type="evidence" value="ECO:0007669"/>
    <property type="project" value="UniProtKB-KW"/>
</dbReference>
<organism evidence="9 10">
    <name type="scientific">Fragilariopsis cylindrus CCMP1102</name>
    <dbReference type="NCBI Taxonomy" id="635003"/>
    <lineage>
        <taxon>Eukaryota</taxon>
        <taxon>Sar</taxon>
        <taxon>Stramenopiles</taxon>
        <taxon>Ochrophyta</taxon>
        <taxon>Bacillariophyta</taxon>
        <taxon>Bacillariophyceae</taxon>
        <taxon>Bacillariophycidae</taxon>
        <taxon>Bacillariales</taxon>
        <taxon>Bacillariaceae</taxon>
        <taxon>Fragilariopsis</taxon>
    </lineage>
</organism>
<evidence type="ECO:0000256" key="5">
    <source>
        <dbReference type="ARBA" id="ARBA00022490"/>
    </source>
</evidence>
<dbReference type="GO" id="GO:0032790">
    <property type="term" value="P:ribosome disassembly"/>
    <property type="evidence" value="ECO:0007669"/>
    <property type="project" value="TreeGrafter"/>
</dbReference>
<dbReference type="AlphaFoldDB" id="A0A1E7FYN5"/>
<evidence type="ECO:0000256" key="4">
    <source>
        <dbReference type="ARBA" id="ARBA00013382"/>
    </source>
</evidence>
<dbReference type="InterPro" id="IPR038069">
    <property type="entry name" value="Pelota/DOM34_N"/>
</dbReference>
<dbReference type="Gene3D" id="2.30.30.870">
    <property type="entry name" value="Pelota, domain A"/>
    <property type="match status" value="1"/>
</dbReference>
<dbReference type="GO" id="GO:0070651">
    <property type="term" value="P:nonfunctional rRNA decay"/>
    <property type="evidence" value="ECO:0007669"/>
    <property type="project" value="TreeGrafter"/>
</dbReference>
<dbReference type="InterPro" id="IPR058547">
    <property type="entry name" value="Pelota_N"/>
</dbReference>
<accession>A0A1E7FYN5</accession>
<reference evidence="9 10" key="1">
    <citation type="submission" date="2016-09" db="EMBL/GenBank/DDBJ databases">
        <title>Extensive genetic diversity and differential bi-allelic expression allows diatom success in the polar Southern Ocean.</title>
        <authorList>
            <consortium name="DOE Joint Genome Institute"/>
            <person name="Mock T."/>
            <person name="Otillar R.P."/>
            <person name="Strauss J."/>
            <person name="Dupont C."/>
            <person name="Frickenhaus S."/>
            <person name="Maumus F."/>
            <person name="Mcmullan M."/>
            <person name="Sanges R."/>
            <person name="Schmutz J."/>
            <person name="Toseland A."/>
            <person name="Valas R."/>
            <person name="Veluchamy A."/>
            <person name="Ward B.J."/>
            <person name="Allen A."/>
            <person name="Barry K."/>
            <person name="Falciatore A."/>
            <person name="Ferrante M."/>
            <person name="Fortunato A.E."/>
            <person name="Gloeckner G."/>
            <person name="Gruber A."/>
            <person name="Hipkin R."/>
            <person name="Janech M."/>
            <person name="Kroth P."/>
            <person name="Leese F."/>
            <person name="Lindquist E."/>
            <person name="Lyon B.R."/>
            <person name="Martin J."/>
            <person name="Mayer C."/>
            <person name="Parker M."/>
            <person name="Quesneville H."/>
            <person name="Raymond J."/>
            <person name="Uhlig C."/>
            <person name="Valentin K.U."/>
            <person name="Worden A.Z."/>
            <person name="Armbrust E.V."/>
            <person name="Bowler C."/>
            <person name="Green B."/>
            <person name="Moulton V."/>
            <person name="Van Oosterhout C."/>
            <person name="Grigoriev I."/>
        </authorList>
    </citation>
    <scope>NUCLEOTIDE SEQUENCE [LARGE SCALE GENOMIC DNA]</scope>
    <source>
        <strain evidence="9 10">CCMP1102</strain>
    </source>
</reference>
<dbReference type="SUPFAM" id="SSF53137">
    <property type="entry name" value="Translational machinery components"/>
    <property type="match status" value="1"/>
</dbReference>
<keyword evidence="10" id="KW-1185">Reference proteome</keyword>
<evidence type="ECO:0000256" key="6">
    <source>
        <dbReference type="ARBA" id="ARBA00022723"/>
    </source>
</evidence>
<evidence type="ECO:0000256" key="2">
    <source>
        <dbReference type="ARBA" id="ARBA00004496"/>
    </source>
</evidence>
<dbReference type="SMART" id="SM01194">
    <property type="entry name" value="eRF1_1"/>
    <property type="match status" value="1"/>
</dbReference>
<dbReference type="FunFam" id="2.30.30.870:FF:000001">
    <property type="entry name" value="Protein pelota homolog"/>
    <property type="match status" value="1"/>
</dbReference>
<evidence type="ECO:0000313" key="9">
    <source>
        <dbReference type="EMBL" id="OEU23257.1"/>
    </source>
</evidence>
<dbReference type="GO" id="GO:0070966">
    <property type="term" value="P:nuclear-transcribed mRNA catabolic process, no-go decay"/>
    <property type="evidence" value="ECO:0007669"/>
    <property type="project" value="InterPro"/>
</dbReference>
<evidence type="ECO:0000256" key="1">
    <source>
        <dbReference type="ARBA" id="ARBA00001968"/>
    </source>
</evidence>
<dbReference type="Gene3D" id="3.30.1330.30">
    <property type="match status" value="1"/>
</dbReference>
<dbReference type="Pfam" id="PF26356">
    <property type="entry name" value="Pelota_N"/>
    <property type="match status" value="1"/>
</dbReference>
<dbReference type="InParanoid" id="A0A1E7FYN5"/>
<dbReference type="InterPro" id="IPR005142">
    <property type="entry name" value="eRF1_3"/>
</dbReference>